<proteinExistence type="predicted"/>
<organism evidence="2">
    <name type="scientific">Fagus sylvatica</name>
    <name type="common">Beechnut</name>
    <dbReference type="NCBI Taxonomy" id="28930"/>
    <lineage>
        <taxon>Eukaryota</taxon>
        <taxon>Viridiplantae</taxon>
        <taxon>Streptophyta</taxon>
        <taxon>Embryophyta</taxon>
        <taxon>Tracheophyta</taxon>
        <taxon>Spermatophyta</taxon>
        <taxon>Magnoliopsida</taxon>
        <taxon>eudicotyledons</taxon>
        <taxon>Gunneridae</taxon>
        <taxon>Pentapetalae</taxon>
        <taxon>rosids</taxon>
        <taxon>fabids</taxon>
        <taxon>Fagales</taxon>
        <taxon>Fagaceae</taxon>
        <taxon>Fagus</taxon>
    </lineage>
</organism>
<dbReference type="EMBL" id="OIVN01002789">
    <property type="protein sequence ID" value="SPD06468.1"/>
    <property type="molecule type" value="Genomic_DNA"/>
</dbReference>
<dbReference type="AlphaFoldDB" id="A0A2N9H3S6"/>
<feature type="domain" description="Acyclic terpene utilisation N-terminal" evidence="1">
    <location>
        <begin position="38"/>
        <end position="131"/>
    </location>
</feature>
<evidence type="ECO:0000313" key="2">
    <source>
        <dbReference type="EMBL" id="SPD06468.1"/>
    </source>
</evidence>
<dbReference type="PANTHER" id="PTHR47472">
    <property type="entry name" value="PROPIONYL-COA CARBOXYLASE"/>
    <property type="match status" value="1"/>
</dbReference>
<protein>
    <recommendedName>
        <fullName evidence="1">Acyclic terpene utilisation N-terminal domain-containing protein</fullName>
    </recommendedName>
</protein>
<evidence type="ECO:0000259" key="1">
    <source>
        <dbReference type="Pfam" id="PF07287"/>
    </source>
</evidence>
<dbReference type="InterPro" id="IPR010839">
    <property type="entry name" value="AtuA_N"/>
</dbReference>
<dbReference type="Pfam" id="PF07287">
    <property type="entry name" value="AtuA"/>
    <property type="match status" value="1"/>
</dbReference>
<name>A0A2N9H3S6_FAGSY</name>
<sequence length="177" mass="19697">MGEEKRHQMMQNLFGDQLEEEEEIDSEHESNPQPNYASVYELGWNWDDLQHLAQGSLAGHLLECGDKYRDISFPQLLDLSLPYAEISFDGTVSCVAKAEGSGGVLNVSTCAEQLLYEVGDPNAYVTPDVLKVLCTGAKPSAASVPDKLLWTVDGKDGERYPMEDLDVLNVLKQLNFW</sequence>
<dbReference type="PANTHER" id="PTHR47472:SF1">
    <property type="entry name" value="DUF1446-DOMAIN-CONTAINING PROTEIN"/>
    <property type="match status" value="1"/>
</dbReference>
<accession>A0A2N9H3S6</accession>
<reference evidence="2" key="1">
    <citation type="submission" date="2018-02" db="EMBL/GenBank/DDBJ databases">
        <authorList>
            <person name="Cohen D.B."/>
            <person name="Kent A.D."/>
        </authorList>
    </citation>
    <scope>NUCLEOTIDE SEQUENCE</scope>
</reference>
<gene>
    <name evidence="2" type="ORF">FSB_LOCUS34350</name>
</gene>